<dbReference type="InterPro" id="IPR029058">
    <property type="entry name" value="AB_hydrolase_fold"/>
</dbReference>
<dbReference type="InterPro" id="IPR002925">
    <property type="entry name" value="Dienelactn_hydro"/>
</dbReference>
<gene>
    <name evidence="2" type="ORF">SAMN04489743_3506</name>
</gene>
<keyword evidence="3" id="KW-1185">Reference proteome</keyword>
<dbReference type="OrthoDB" id="3208682at2"/>
<sequence length="252" mass="26613">MTNVDLSTESVAAGGSPSLGGYLAVPEGEGPFPAVVVIHEAFGLDDQTRRHADRLAKAGYLALALDLYSDGGARRCLVGTMRAMAARTGRPFTDIATARTWLAESDLSNGRTGVIGFCMGGGFALLAAKDGFQAAAVNYGRLPKEQEDLVDALRGACPIVANYGGADRSLKGASARLDSALDQLGIEHSVQEFPGAGHSFLNDEEMGPALLRPLMRVMGVGPDPDSAPEAWRRIEEYFARYLKEEGPATPSN</sequence>
<dbReference type="Proteomes" id="UP000198751">
    <property type="component" value="Chromosome I"/>
</dbReference>
<evidence type="ECO:0000313" key="2">
    <source>
        <dbReference type="EMBL" id="SDT54518.1"/>
    </source>
</evidence>
<dbReference type="SUPFAM" id="SSF53474">
    <property type="entry name" value="alpha/beta-Hydrolases"/>
    <property type="match status" value="1"/>
</dbReference>
<evidence type="ECO:0000259" key="1">
    <source>
        <dbReference type="Pfam" id="PF01738"/>
    </source>
</evidence>
<dbReference type="AlphaFoldDB" id="A0A1H2B8J5"/>
<dbReference type="GO" id="GO:0016787">
    <property type="term" value="F:hydrolase activity"/>
    <property type="evidence" value="ECO:0007669"/>
    <property type="project" value="InterPro"/>
</dbReference>
<evidence type="ECO:0000313" key="3">
    <source>
        <dbReference type="Proteomes" id="UP000198751"/>
    </source>
</evidence>
<dbReference type="Pfam" id="PF01738">
    <property type="entry name" value="DLH"/>
    <property type="match status" value="1"/>
</dbReference>
<dbReference type="InterPro" id="IPR051049">
    <property type="entry name" value="Dienelactone_hydrolase-like"/>
</dbReference>
<accession>A0A1H2B8J5</accession>
<protein>
    <submittedName>
        <fullName evidence="2">Carboxymethylenebutenolidase</fullName>
    </submittedName>
</protein>
<reference evidence="3" key="1">
    <citation type="submission" date="2016-10" db="EMBL/GenBank/DDBJ databases">
        <authorList>
            <person name="Varghese N."/>
            <person name="Submissions S."/>
        </authorList>
    </citation>
    <scope>NUCLEOTIDE SEQUENCE [LARGE SCALE GENOMIC DNA]</scope>
    <source>
        <strain evidence="3">IMMIB L-1606</strain>
    </source>
</reference>
<name>A0A1H2B8J5_9MICC</name>
<organism evidence="2 3">
    <name type="scientific">Pseudarthrobacter equi</name>
    <dbReference type="NCBI Taxonomy" id="728066"/>
    <lineage>
        <taxon>Bacteria</taxon>
        <taxon>Bacillati</taxon>
        <taxon>Actinomycetota</taxon>
        <taxon>Actinomycetes</taxon>
        <taxon>Micrococcales</taxon>
        <taxon>Micrococcaceae</taxon>
        <taxon>Pseudarthrobacter</taxon>
    </lineage>
</organism>
<dbReference type="PANTHER" id="PTHR46623">
    <property type="entry name" value="CARBOXYMETHYLENEBUTENOLIDASE-RELATED"/>
    <property type="match status" value="1"/>
</dbReference>
<dbReference type="EMBL" id="LT629779">
    <property type="protein sequence ID" value="SDT54518.1"/>
    <property type="molecule type" value="Genomic_DNA"/>
</dbReference>
<dbReference type="PANTHER" id="PTHR46623:SF6">
    <property type="entry name" value="ALPHA_BETA-HYDROLASES SUPERFAMILY PROTEIN"/>
    <property type="match status" value="1"/>
</dbReference>
<dbReference type="RefSeq" id="WP_091722734.1">
    <property type="nucleotide sequence ID" value="NZ_CAUQLD010000005.1"/>
</dbReference>
<proteinExistence type="predicted"/>
<feature type="domain" description="Dienelactone hydrolase" evidence="1">
    <location>
        <begin position="20"/>
        <end position="242"/>
    </location>
</feature>
<dbReference type="Gene3D" id="3.40.50.1820">
    <property type="entry name" value="alpha/beta hydrolase"/>
    <property type="match status" value="1"/>
</dbReference>